<keyword evidence="4" id="KW-1185">Reference proteome</keyword>
<evidence type="ECO:0000313" key="3">
    <source>
        <dbReference type="EMBL" id="MBB4247423.1"/>
    </source>
</evidence>
<comment type="similarity">
    <text evidence="1">Belongs to the barstar family.</text>
</comment>
<dbReference type="Gene3D" id="3.30.370.10">
    <property type="entry name" value="Barstar-like"/>
    <property type="match status" value="1"/>
</dbReference>
<evidence type="ECO:0000313" key="4">
    <source>
        <dbReference type="Proteomes" id="UP000587070"/>
    </source>
</evidence>
<dbReference type="InterPro" id="IPR000468">
    <property type="entry name" value="Barstar"/>
</dbReference>
<sequence length="169" mass="17213">MTPEPKPCAQTAAAGDSAVSPVVVPTVALTSILEQSGSGGVHRLPLASQAELRTAASGRALLFGEVDLGTSRSAAEALAAIGRTLDFPDWYGANFDALADCLDDYGDEPASGGVVLLRGSEALRASDPATLETLIAVLAEVSAKRRDSAAPLWIFLAEAPASGAPKTQP</sequence>
<dbReference type="InterPro" id="IPR035905">
    <property type="entry name" value="Barstar-like_sf"/>
</dbReference>
<organism evidence="3 4">
    <name type="scientific">Rhodocyclus tenuis</name>
    <name type="common">Rhodospirillum tenue</name>
    <dbReference type="NCBI Taxonomy" id="1066"/>
    <lineage>
        <taxon>Bacteria</taxon>
        <taxon>Pseudomonadati</taxon>
        <taxon>Pseudomonadota</taxon>
        <taxon>Betaproteobacteria</taxon>
        <taxon>Rhodocyclales</taxon>
        <taxon>Rhodocyclaceae</taxon>
        <taxon>Rhodocyclus</taxon>
    </lineage>
</organism>
<feature type="domain" description="Barstar (barnase inhibitor)" evidence="2">
    <location>
        <begin position="65"/>
        <end position="156"/>
    </location>
</feature>
<name>A0A840G4W3_RHOTE</name>
<evidence type="ECO:0000256" key="1">
    <source>
        <dbReference type="ARBA" id="ARBA00006845"/>
    </source>
</evidence>
<reference evidence="3 4" key="1">
    <citation type="submission" date="2020-08" db="EMBL/GenBank/DDBJ databases">
        <title>Genome sequencing of Purple Non-Sulfur Bacteria from various extreme environments.</title>
        <authorList>
            <person name="Mayer M."/>
        </authorList>
    </citation>
    <scope>NUCLEOTIDE SEQUENCE [LARGE SCALE GENOMIC DNA]</scope>
    <source>
        <strain evidence="3 4">2761</strain>
    </source>
</reference>
<evidence type="ECO:0000259" key="2">
    <source>
        <dbReference type="Pfam" id="PF01337"/>
    </source>
</evidence>
<dbReference type="Proteomes" id="UP000587070">
    <property type="component" value="Unassembled WGS sequence"/>
</dbReference>
<accession>A0A840G4W3</accession>
<dbReference type="Pfam" id="PF01337">
    <property type="entry name" value="Barstar"/>
    <property type="match status" value="1"/>
</dbReference>
<dbReference type="EMBL" id="JACIGE010000005">
    <property type="protein sequence ID" value="MBB4247423.1"/>
    <property type="molecule type" value="Genomic_DNA"/>
</dbReference>
<comment type="caution">
    <text evidence="3">The sequence shown here is derived from an EMBL/GenBank/DDBJ whole genome shotgun (WGS) entry which is preliminary data.</text>
</comment>
<dbReference type="AlphaFoldDB" id="A0A840G4W3"/>
<dbReference type="OrthoDB" id="5295683at2"/>
<protein>
    <submittedName>
        <fullName evidence="3">RNAse (Barnase) inhibitor barstar</fullName>
    </submittedName>
</protein>
<dbReference type="RefSeq" id="WP_153116184.1">
    <property type="nucleotide sequence ID" value="NZ_JACIGE010000005.1"/>
</dbReference>
<dbReference type="SUPFAM" id="SSF52038">
    <property type="entry name" value="Barstar-related"/>
    <property type="match status" value="1"/>
</dbReference>
<gene>
    <name evidence="3" type="ORF">GGD90_001794</name>
</gene>
<proteinExistence type="inferred from homology"/>